<protein>
    <submittedName>
        <fullName evidence="4">GNAT family N-acetyltransferase</fullName>
        <ecNumber evidence="4">2.3.1.-</ecNumber>
    </submittedName>
</protein>
<keyword evidence="2 4" id="KW-0012">Acyltransferase</keyword>
<evidence type="ECO:0000313" key="4">
    <source>
        <dbReference type="EMBL" id="MDT0341252.1"/>
    </source>
</evidence>
<keyword evidence="1 4" id="KW-0808">Transferase</keyword>
<evidence type="ECO:0000256" key="2">
    <source>
        <dbReference type="ARBA" id="ARBA00023315"/>
    </source>
</evidence>
<gene>
    <name evidence="4" type="ORF">RM590_01050</name>
</gene>
<dbReference type="SUPFAM" id="SSF55729">
    <property type="entry name" value="Acyl-CoA N-acyltransferases (Nat)"/>
    <property type="match status" value="1"/>
</dbReference>
<dbReference type="PANTHER" id="PTHR43072:SF23">
    <property type="entry name" value="UPF0039 PROTEIN C11D3.02C"/>
    <property type="match status" value="1"/>
</dbReference>
<dbReference type="GO" id="GO:0016746">
    <property type="term" value="F:acyltransferase activity"/>
    <property type="evidence" value="ECO:0007669"/>
    <property type="project" value="UniProtKB-KW"/>
</dbReference>
<keyword evidence="5" id="KW-1185">Reference proteome</keyword>
<dbReference type="Proteomes" id="UP001183246">
    <property type="component" value="Unassembled WGS sequence"/>
</dbReference>
<sequence length="187" mass="20498">MASPTPTIRFARADDMPAVCALINHYIAVTAANFRTEPLTPDEWLAEWRRHSAEYPWYVAETAIGEVAGIAYAHPWSPRGAYAWTAESVIYLSPGQRGLGVGSALYDRLLTTLRAQGYRSAIATVALPNPGSVALHRSQGFEHVGTFRDVGYKHSTWRDVSHWQRLLNTDDTPPGEIVPPATADPGA</sequence>
<name>A0ABU2MI45_9ACTN</name>
<reference evidence="5" key="1">
    <citation type="submission" date="2023-07" db="EMBL/GenBank/DDBJ databases">
        <title>30 novel species of actinomycetes from the DSMZ collection.</title>
        <authorList>
            <person name="Nouioui I."/>
        </authorList>
    </citation>
    <scope>NUCLEOTIDE SEQUENCE [LARGE SCALE GENOMIC DNA]</scope>
    <source>
        <strain evidence="5">DSM 44938</strain>
    </source>
</reference>
<dbReference type="PROSITE" id="PS51186">
    <property type="entry name" value="GNAT"/>
    <property type="match status" value="1"/>
</dbReference>
<proteinExistence type="predicted"/>
<dbReference type="InterPro" id="IPR016181">
    <property type="entry name" value="Acyl_CoA_acyltransferase"/>
</dbReference>
<dbReference type="PANTHER" id="PTHR43072">
    <property type="entry name" value="N-ACETYLTRANSFERASE"/>
    <property type="match status" value="1"/>
</dbReference>
<dbReference type="CDD" id="cd04301">
    <property type="entry name" value="NAT_SF"/>
    <property type="match status" value="1"/>
</dbReference>
<dbReference type="EMBL" id="JAVREL010000001">
    <property type="protein sequence ID" value="MDT0341252.1"/>
    <property type="molecule type" value="Genomic_DNA"/>
</dbReference>
<dbReference type="EC" id="2.3.1.-" evidence="4"/>
<evidence type="ECO:0000259" key="3">
    <source>
        <dbReference type="PROSITE" id="PS51186"/>
    </source>
</evidence>
<dbReference type="Pfam" id="PF00583">
    <property type="entry name" value="Acetyltransf_1"/>
    <property type="match status" value="1"/>
</dbReference>
<accession>A0ABU2MI45</accession>
<feature type="domain" description="N-acetyltransferase" evidence="3">
    <location>
        <begin position="6"/>
        <end position="167"/>
    </location>
</feature>
<organism evidence="4 5">
    <name type="scientific">Streptomyces litchfieldiae</name>
    <dbReference type="NCBI Taxonomy" id="3075543"/>
    <lineage>
        <taxon>Bacteria</taxon>
        <taxon>Bacillati</taxon>
        <taxon>Actinomycetota</taxon>
        <taxon>Actinomycetes</taxon>
        <taxon>Kitasatosporales</taxon>
        <taxon>Streptomycetaceae</taxon>
        <taxon>Streptomyces</taxon>
    </lineage>
</organism>
<dbReference type="InterPro" id="IPR000182">
    <property type="entry name" value="GNAT_dom"/>
</dbReference>
<dbReference type="Gene3D" id="3.40.630.30">
    <property type="match status" value="1"/>
</dbReference>
<comment type="caution">
    <text evidence="4">The sequence shown here is derived from an EMBL/GenBank/DDBJ whole genome shotgun (WGS) entry which is preliminary data.</text>
</comment>
<evidence type="ECO:0000256" key="1">
    <source>
        <dbReference type="ARBA" id="ARBA00022679"/>
    </source>
</evidence>
<evidence type="ECO:0000313" key="5">
    <source>
        <dbReference type="Proteomes" id="UP001183246"/>
    </source>
</evidence>
<dbReference type="RefSeq" id="WP_311702364.1">
    <property type="nucleotide sequence ID" value="NZ_JAVREL010000001.1"/>
</dbReference>